<feature type="domain" description="MBG" evidence="2">
    <location>
        <begin position="706"/>
        <end position="776"/>
    </location>
</feature>
<reference evidence="5 6" key="1">
    <citation type="submission" date="2018-04" db="EMBL/GenBank/DDBJ databases">
        <title>Genomic Encyclopedia of Archaeal and Bacterial Type Strains, Phase II (KMG-II): from individual species to whole genera.</title>
        <authorList>
            <person name="Goeker M."/>
        </authorList>
    </citation>
    <scope>NUCLEOTIDE SEQUENCE [LARGE SCALE GENOMIC DNA]</scope>
    <source>
        <strain evidence="5 6">DSM 28823</strain>
    </source>
</reference>
<feature type="domain" description="MBG" evidence="2">
    <location>
        <begin position="860"/>
        <end position="930"/>
    </location>
</feature>
<keyword evidence="6" id="KW-1185">Reference proteome</keyword>
<feature type="domain" description="MBG" evidence="2">
    <location>
        <begin position="629"/>
        <end position="699"/>
    </location>
</feature>
<name>A0A2T5C2W9_9BACT</name>
<feature type="domain" description="MBG" evidence="2">
    <location>
        <begin position="1630"/>
        <end position="1698"/>
    </location>
</feature>
<feature type="domain" description="MBG" evidence="2">
    <location>
        <begin position="1168"/>
        <end position="1238"/>
    </location>
</feature>
<sequence length="2049" mass="213119">MHLKIMNIGIKISLILLFALVGNISFAQSNLCASYPSSFGYEYVSSMSINGNSVSGASSFSDQTGYFDHSSSSIASLVAGNTYPIQVTVNTNSTYTEYVKIWFDFNGNGDLTDDGELIYDANHSINGTYVFSGNITIPSDAFNGDVYIRLVMTYNGTPTLCGSYGYGTTIDSKVTISGGVQSYSLEVGVSGTGSYTGTVVSSPSGIDTGNGLETAKFADGSTVSLTATPSGTAKFKGWTGAVTSSDNPLSITMDEAKNLTANFGSKNATPSFNDGTSTTLSVAQNASATTINDLLDITDTDTGDALSWTVTTAPSHGSLGGFPATATSTGSAVTPSGLTYTPTTDYSGADSFIIQISDGTATASITVNVTVKALQTIAFDAIDSKTYGDADFSLGDATTDKGLTVTYTATDPTIVSISGNTATILKAGTTKITASQSGDATHAAAESVEQTLLVNTKGLTVTNAIAANKVYDGSTTATISGATLTGVVGTDAVTLGNSTSGTFAQATVGSTIAVATAMTISGTDAANYTLTQPSLTAAITAKELTVSAATASDKVYDGSTTATINGATLTGVVGTDAVTLGNSTSGTFAKATVGSDIAVTTAMTLTGDDAFNYSLTQPSLSAAITQKPITVTADAAQTKVYGEADPTFTYTFAPALVSGDAFTGELDRVAGENVGNYAINQGTLTAGANYDLTYAGDNFSITQKPITVTADAAQTKVYGEADPTFTYTVAPALVGGDAFTGELDRVAGENVSDYAINQGTLTAGANYDLTYAGDNFSITQKPITVTADAAQTKVYGEADPTFTYTVAPALVSGDAFTGELDRVAGENVGDYAINQGTLTAGANYDLTYAGDDFSITQKPITVTADAAQTKVYGEADPTFTYTVAPSLVSGDAFTGELDRVAGENVGNYAINQGTLTAGANYDLTYTGDDFSITQKPITVTADAAQTKVYGEADPTFTYTFAPALVGDDTFTGELDRVAGENVGNYAITQGTLTAGANYDLTYAGDDFSITQKPITVTADAAQTKVYGEADPTFTYTVAPALVSGDAFTGELDRVAGENVGDYAINQGTLTAGANYDLTYTGANFSITQKPITVTADAAQTKVYGEADPTFTYTFAPALVSGDAFTGELDRVAGENVGNYAINQGTLTAGTNYDLTYTGDNFSITQKPITVTADAAQTKVYGEADPTFTYTFAPALVGDDTFTGELDRVAGENVGNYAITQGTLTAGANYDLTYAGDDFSITQKPITVTADAAQTKVYGEADPTFTYTVAPALVSGDTFTGELDRVAGENVGNYAINQGTLTAGANYDLTYAGNDFSITQKPITVTADAAQTKVYGEADPTFTYTVTPALVSGDAFTGELDRVAGENVGDYAINQGTLTAGANYDLTYTGDNFSITQKPITVTADAAQTKVYGEADPTFTYTVAPALVSGDAFTGELSRVAGENVGDYAINQGTLAANANYDLTYAGANFSITQKPITVTADAAQTKVYGEADPTFTYTVAPALVSGDTFTGELDRVAGENVGDYAINQGTLTAGANYDLTYTGANFSITQKPITVTADAAQTKVYGEADPTFTYTVAPALVSGDAFTGELDRVAGENVGDYAINQGTLTAGANYDLTYAGNDFSITQKPITVTADAAQTKVYGEADPTFTYTFAPALVGGETISGELSREAGEDAGSYAITMGTLTAGSNYQLSLVSEPFVIEKATQTISFEAIPLKHLEEDADFQLHAVASSGLPVSYTYNFEAETAPATVSTDGLVSLQTSGIVHITAAQQGNQNYLPAAPVEQQLTIESSDASIHELTIGSEYYSQPEQEIYYLIDCDSQDESVVLSYSTEANATASEASQIVIDTPNPGIYKQSITITSQDGTQSLTYRITIERSFSFEEIVEQKYDNVLLVNNNPATNGGYRFVDFKWFKNGQLIGNGQYYSAGQNASNQLDPFASYSAELTTTDGQLIHTCDFRIELNNTFVLRVNPNPIQAGSTIEVVTNYNDDMLSSREVKITNLYGTPIMQAPSATNTTNVSLPDNMSPGTYIVTTQAGGVVLSTKIIVH</sequence>
<protein>
    <submittedName>
        <fullName evidence="5">Putative secreted protein (Por secretion system target)</fullName>
    </submittedName>
</protein>
<feature type="domain" description="MBG" evidence="2">
    <location>
        <begin position="1091"/>
        <end position="1161"/>
    </location>
</feature>
<feature type="domain" description="MBG" evidence="2">
    <location>
        <begin position="1399"/>
        <end position="1470"/>
    </location>
</feature>
<feature type="domain" description="MBG" evidence="2">
    <location>
        <begin position="1476"/>
        <end position="1547"/>
    </location>
</feature>
<gene>
    <name evidence="5" type="ORF">C8N47_106137</name>
</gene>
<feature type="domain" description="MBG" evidence="2">
    <location>
        <begin position="1245"/>
        <end position="1315"/>
    </location>
</feature>
<feature type="domain" description="GEVED" evidence="4">
    <location>
        <begin position="98"/>
        <end position="171"/>
    </location>
</feature>
<evidence type="ECO:0000259" key="4">
    <source>
        <dbReference type="Pfam" id="PF20009"/>
    </source>
</evidence>
<evidence type="ECO:0000259" key="3">
    <source>
        <dbReference type="Pfam" id="PF18998"/>
    </source>
</evidence>
<dbReference type="NCBIfam" id="TIGR04183">
    <property type="entry name" value="Por_Secre_tail"/>
    <property type="match status" value="1"/>
</dbReference>
<dbReference type="Pfam" id="PF18657">
    <property type="entry name" value="YDG"/>
    <property type="match status" value="2"/>
</dbReference>
<dbReference type="Pfam" id="PF17963">
    <property type="entry name" value="Big_9"/>
    <property type="match status" value="1"/>
</dbReference>
<feature type="domain" description="MBG" evidence="2">
    <location>
        <begin position="783"/>
        <end position="853"/>
    </location>
</feature>
<comment type="caution">
    <text evidence="5">The sequence shown here is derived from an EMBL/GenBank/DDBJ whole genome shotgun (WGS) entry which is preliminary data.</text>
</comment>
<dbReference type="InterPro" id="IPR026444">
    <property type="entry name" value="Secre_tail"/>
</dbReference>
<dbReference type="InterPro" id="IPR044060">
    <property type="entry name" value="Bacterial_rp_domain"/>
</dbReference>
<evidence type="ECO:0000259" key="2">
    <source>
        <dbReference type="Pfam" id="PF18676"/>
    </source>
</evidence>
<feature type="domain" description="YDG" evidence="1">
    <location>
        <begin position="456"/>
        <end position="533"/>
    </location>
</feature>
<evidence type="ECO:0000313" key="6">
    <source>
        <dbReference type="Proteomes" id="UP000243525"/>
    </source>
</evidence>
<dbReference type="Pfam" id="PF18676">
    <property type="entry name" value="MBG_2"/>
    <property type="match status" value="14"/>
</dbReference>
<feature type="domain" description="YDG" evidence="1">
    <location>
        <begin position="540"/>
        <end position="618"/>
    </location>
</feature>
<feature type="domain" description="MBG" evidence="2">
    <location>
        <begin position="1322"/>
        <end position="1392"/>
    </location>
</feature>
<feature type="domain" description="MBG" evidence="2">
    <location>
        <begin position="1553"/>
        <end position="1623"/>
    </location>
</feature>
<feature type="domain" description="Bacterial repeat" evidence="3">
    <location>
        <begin position="211"/>
        <end position="265"/>
    </location>
</feature>
<dbReference type="EMBL" id="QAAD01000006">
    <property type="protein sequence ID" value="PTN09037.1"/>
    <property type="molecule type" value="Genomic_DNA"/>
</dbReference>
<proteinExistence type="predicted"/>
<dbReference type="OrthoDB" id="1071848at2"/>
<dbReference type="Pfam" id="PF18998">
    <property type="entry name" value="Flg_new_2"/>
    <property type="match status" value="1"/>
</dbReference>
<dbReference type="Proteomes" id="UP000243525">
    <property type="component" value="Unassembled WGS sequence"/>
</dbReference>
<feature type="domain" description="MBG" evidence="2">
    <location>
        <begin position="937"/>
        <end position="1007"/>
    </location>
</feature>
<evidence type="ECO:0000259" key="1">
    <source>
        <dbReference type="Pfam" id="PF18657"/>
    </source>
</evidence>
<accession>A0A2T5C2W9</accession>
<feature type="domain" description="MBG" evidence="2">
    <location>
        <begin position="1014"/>
        <end position="1085"/>
    </location>
</feature>
<dbReference type="InterPro" id="IPR041286">
    <property type="entry name" value="MBG_2"/>
</dbReference>
<evidence type="ECO:0000313" key="5">
    <source>
        <dbReference type="EMBL" id="PTN09037.1"/>
    </source>
</evidence>
<dbReference type="InterPro" id="IPR045474">
    <property type="entry name" value="GEVED"/>
</dbReference>
<dbReference type="Pfam" id="PF20009">
    <property type="entry name" value="GEVED"/>
    <property type="match status" value="1"/>
</dbReference>
<organism evidence="5 6">
    <name type="scientific">Mangrovibacterium marinum</name>
    <dbReference type="NCBI Taxonomy" id="1639118"/>
    <lineage>
        <taxon>Bacteria</taxon>
        <taxon>Pseudomonadati</taxon>
        <taxon>Bacteroidota</taxon>
        <taxon>Bacteroidia</taxon>
        <taxon>Marinilabiliales</taxon>
        <taxon>Prolixibacteraceae</taxon>
        <taxon>Mangrovibacterium</taxon>
    </lineage>
</organism>
<dbReference type="InterPro" id="IPR041248">
    <property type="entry name" value="YDG"/>
</dbReference>